<evidence type="ECO:0000256" key="12">
    <source>
        <dbReference type="ARBA" id="ARBA00022955"/>
    </source>
</evidence>
<evidence type="ECO:0000313" key="19">
    <source>
        <dbReference type="EMBL" id="VDP86089.1"/>
    </source>
</evidence>
<dbReference type="OrthoDB" id="2401875at2759"/>
<organism evidence="21">
    <name type="scientific">Echinostoma caproni</name>
    <dbReference type="NCBI Taxonomy" id="27848"/>
    <lineage>
        <taxon>Eukaryota</taxon>
        <taxon>Metazoa</taxon>
        <taxon>Spiralia</taxon>
        <taxon>Lophotrochozoa</taxon>
        <taxon>Platyhelminthes</taxon>
        <taxon>Trematoda</taxon>
        <taxon>Digenea</taxon>
        <taxon>Plagiorchiida</taxon>
        <taxon>Echinostomata</taxon>
        <taxon>Echinostomatoidea</taxon>
        <taxon>Echinostomatidae</taxon>
        <taxon>Echinostoma</taxon>
    </lineage>
</organism>
<dbReference type="PIRSF" id="PIRSF036639">
    <property type="entry name" value="PMK_anim"/>
    <property type="match status" value="1"/>
</dbReference>
<keyword evidence="20" id="KW-1185">Reference proteome</keyword>
<keyword evidence="12" id="KW-0752">Steroid biosynthesis</keyword>
<evidence type="ECO:0000256" key="18">
    <source>
        <dbReference type="PIRSR" id="PIRSR036639-1"/>
    </source>
</evidence>
<dbReference type="PANTHER" id="PTHR13101:SF1">
    <property type="entry name" value="PHOSPHOMEVALONATE KINASE"/>
    <property type="match status" value="1"/>
</dbReference>
<dbReference type="SUPFAM" id="SSF52540">
    <property type="entry name" value="P-loop containing nucleoside triphosphate hydrolases"/>
    <property type="match status" value="1"/>
</dbReference>
<dbReference type="EMBL" id="UZAN01048081">
    <property type="protein sequence ID" value="VDP86089.1"/>
    <property type="molecule type" value="Genomic_DNA"/>
</dbReference>
<evidence type="ECO:0000256" key="4">
    <source>
        <dbReference type="ARBA" id="ARBA00022490"/>
    </source>
</evidence>
<evidence type="ECO:0000256" key="10">
    <source>
        <dbReference type="ARBA" id="ARBA00022778"/>
    </source>
</evidence>
<keyword evidence="15" id="KW-1207">Sterol metabolism</keyword>
<dbReference type="GO" id="GO:0005829">
    <property type="term" value="C:cytosol"/>
    <property type="evidence" value="ECO:0007669"/>
    <property type="project" value="UniProtKB-SubCell"/>
</dbReference>
<accession>A0A183ASC6</accession>
<comment type="pathway">
    <text evidence="2">Isoprenoid biosynthesis; isopentenyl diphosphate biosynthesis via mevalonate pathway; isopentenyl diphosphate from (R)-mevalonate: step 2/3.</text>
</comment>
<feature type="binding site" evidence="18">
    <location>
        <position position="147"/>
    </location>
    <ligand>
        <name>ATP</name>
        <dbReference type="ChEBI" id="CHEBI:30616"/>
    </ligand>
</feature>
<reference evidence="21" key="1">
    <citation type="submission" date="2016-06" db="UniProtKB">
        <authorList>
            <consortium name="WormBaseParasite"/>
        </authorList>
    </citation>
    <scope>IDENTIFICATION</scope>
</reference>
<evidence type="ECO:0000256" key="16">
    <source>
        <dbReference type="ARBA" id="ARBA00023221"/>
    </source>
</evidence>
<evidence type="ECO:0000256" key="14">
    <source>
        <dbReference type="ARBA" id="ARBA00023098"/>
    </source>
</evidence>
<evidence type="ECO:0000256" key="13">
    <source>
        <dbReference type="ARBA" id="ARBA00023011"/>
    </source>
</evidence>
<evidence type="ECO:0000256" key="17">
    <source>
        <dbReference type="ARBA" id="ARBA00034549"/>
    </source>
</evidence>
<dbReference type="InterPro" id="IPR027417">
    <property type="entry name" value="P-loop_NTPase"/>
</dbReference>
<reference evidence="19 20" key="2">
    <citation type="submission" date="2018-11" db="EMBL/GenBank/DDBJ databases">
        <authorList>
            <consortium name="Pathogen Informatics"/>
        </authorList>
    </citation>
    <scope>NUCLEOTIDE SEQUENCE [LARGE SCALE GENOMIC DNA]</scope>
    <source>
        <strain evidence="19 20">Egypt</strain>
    </source>
</reference>
<dbReference type="InterPro" id="IPR005919">
    <property type="entry name" value="Pmev_kin_anim"/>
</dbReference>
<keyword evidence="9" id="KW-0418">Kinase</keyword>
<evidence type="ECO:0000256" key="11">
    <source>
        <dbReference type="ARBA" id="ARBA00022840"/>
    </source>
</evidence>
<feature type="binding site" evidence="18">
    <location>
        <position position="176"/>
    </location>
    <ligand>
        <name>substrate</name>
    </ligand>
</feature>
<keyword evidence="5" id="KW-0444">Lipid biosynthesis</keyword>
<name>A0A183ASC6_9TREM</name>
<evidence type="ECO:0000313" key="21">
    <source>
        <dbReference type="WBParaSite" id="ECPE_0000989201-mRNA-1"/>
    </source>
</evidence>
<dbReference type="GO" id="GO:0004631">
    <property type="term" value="F:phosphomevalonate kinase activity"/>
    <property type="evidence" value="ECO:0007669"/>
    <property type="project" value="UniProtKB-EC"/>
</dbReference>
<feature type="binding site" evidence="18">
    <location>
        <begin position="14"/>
        <end position="20"/>
    </location>
    <ligand>
        <name>ATP</name>
        <dbReference type="ChEBI" id="CHEBI:30616"/>
    </ligand>
</feature>
<evidence type="ECO:0000256" key="7">
    <source>
        <dbReference type="ARBA" id="ARBA00022679"/>
    </source>
</evidence>
<keyword evidence="13" id="KW-0756">Sterol biosynthesis</keyword>
<keyword evidence="4" id="KW-0963">Cytoplasm</keyword>
<comment type="subcellular location">
    <subcellularLocation>
        <location evidence="1">Cytoplasm</location>
        <location evidence="1">Cytosol</location>
    </subcellularLocation>
</comment>
<evidence type="ECO:0000313" key="20">
    <source>
        <dbReference type="Proteomes" id="UP000272942"/>
    </source>
</evidence>
<keyword evidence="14" id="KW-0443">Lipid metabolism</keyword>
<dbReference type="Pfam" id="PF04275">
    <property type="entry name" value="P-mevalo_kinase"/>
    <property type="match status" value="1"/>
</dbReference>
<dbReference type="Gene3D" id="3.40.50.300">
    <property type="entry name" value="P-loop containing nucleotide triphosphate hydrolases"/>
    <property type="match status" value="1"/>
</dbReference>
<dbReference type="WBParaSite" id="ECPE_0000989201-mRNA-1">
    <property type="protein sequence ID" value="ECPE_0000989201-mRNA-1"/>
    <property type="gene ID" value="ECPE_0000989201"/>
</dbReference>
<evidence type="ECO:0000256" key="2">
    <source>
        <dbReference type="ARBA" id="ARBA00005017"/>
    </source>
</evidence>
<proteinExistence type="predicted"/>
<dbReference type="PANTHER" id="PTHR13101">
    <property type="entry name" value="PHOSPHOMEVALONATE KINASE"/>
    <property type="match status" value="1"/>
</dbReference>
<evidence type="ECO:0000256" key="3">
    <source>
        <dbReference type="ARBA" id="ARBA00012958"/>
    </source>
</evidence>
<keyword evidence="10" id="KW-0152">Cholesterol biosynthesis</keyword>
<evidence type="ECO:0000256" key="9">
    <source>
        <dbReference type="ARBA" id="ARBA00022777"/>
    </source>
</evidence>
<keyword evidence="8 18" id="KW-0547">Nucleotide-binding</keyword>
<dbReference type="AlphaFoldDB" id="A0A183ASC6"/>
<protein>
    <recommendedName>
        <fullName evidence="17">Phosphomevalonate kinase</fullName>
        <ecNumber evidence="3">2.7.4.2</ecNumber>
    </recommendedName>
</protein>
<dbReference type="GO" id="GO:0019287">
    <property type="term" value="P:isopentenyl diphosphate biosynthetic process, mevalonate pathway"/>
    <property type="evidence" value="ECO:0007669"/>
    <property type="project" value="UniProtKB-UniPathway"/>
</dbReference>
<evidence type="ECO:0000256" key="1">
    <source>
        <dbReference type="ARBA" id="ARBA00004514"/>
    </source>
</evidence>
<keyword evidence="16" id="KW-0753">Steroid metabolism</keyword>
<dbReference type="UniPathway" id="UPA00057">
    <property type="reaction ID" value="UER00099"/>
</dbReference>
<keyword evidence="11 18" id="KW-0067">ATP-binding</keyword>
<gene>
    <name evidence="19" type="ORF">ECPE_LOCUS9861</name>
</gene>
<evidence type="ECO:0000256" key="6">
    <source>
        <dbReference type="ARBA" id="ARBA00022548"/>
    </source>
</evidence>
<dbReference type="Proteomes" id="UP000272942">
    <property type="component" value="Unassembled WGS sequence"/>
</dbReference>
<dbReference type="GO" id="GO:0006695">
    <property type="term" value="P:cholesterol biosynthetic process"/>
    <property type="evidence" value="ECO:0007669"/>
    <property type="project" value="UniProtKB-KW"/>
</dbReference>
<keyword evidence="6" id="KW-0153">Cholesterol metabolism</keyword>
<evidence type="ECO:0000256" key="15">
    <source>
        <dbReference type="ARBA" id="ARBA00023166"/>
    </source>
</evidence>
<dbReference type="GO" id="GO:0005524">
    <property type="term" value="F:ATP binding"/>
    <property type="evidence" value="ECO:0007669"/>
    <property type="project" value="UniProtKB-KW"/>
</dbReference>
<keyword evidence="7" id="KW-0808">Transferase</keyword>
<sequence length="200" mass="23006">MLTLKTVCIVITGKRKCGKDHTVNVICSELNAKSISHVVVHLSYPIKRSYAQLHGLDLKELLSSGSYKETYRKEMVQWSEEEKKKDPHIFVREALQHFLEPIHYATDVVLVADARRPCDISFFVHLWGRHKCILTRVIASEATRKARGWIFTNGIDDAETECALDAFSEWDCIVENDSNAESYHQSILKLLQNIENHRLL</sequence>
<evidence type="ECO:0000256" key="8">
    <source>
        <dbReference type="ARBA" id="ARBA00022741"/>
    </source>
</evidence>
<evidence type="ECO:0000256" key="5">
    <source>
        <dbReference type="ARBA" id="ARBA00022516"/>
    </source>
</evidence>
<dbReference type="EC" id="2.7.4.2" evidence="3"/>